<accession>A0A6P9EFE7</accession>
<dbReference type="RefSeq" id="XP_035542963.1">
    <property type="nucleotide sequence ID" value="XM_035687070.1"/>
</dbReference>
<evidence type="ECO:0000313" key="2">
    <source>
        <dbReference type="RefSeq" id="XP_035542963.1"/>
    </source>
</evidence>
<keyword evidence="1" id="KW-1185">Reference proteome</keyword>
<dbReference type="Gramene" id="Jr_Scaffold_648_00020_p1">
    <property type="protein sequence ID" value="cds.Jr_Scaffold_648_00020_p1"/>
    <property type="gene ID" value="Jr_Scaffold_648_00020"/>
</dbReference>
<protein>
    <submittedName>
        <fullName evidence="2">UPF0481 protein At3g47200-like</fullName>
    </submittedName>
</protein>
<dbReference type="AlphaFoldDB" id="A0A6P9EFE7"/>
<dbReference type="PANTHER" id="PTHR31170:SF21">
    <property type="match status" value="1"/>
</dbReference>
<reference evidence="2" key="1">
    <citation type="submission" date="2025-08" db="UniProtKB">
        <authorList>
            <consortium name="RefSeq"/>
        </authorList>
    </citation>
    <scope>IDENTIFICATION</scope>
    <source>
        <tissue evidence="2">Leaves</tissue>
    </source>
</reference>
<dbReference type="OrthoDB" id="672127at2759"/>
<gene>
    <name evidence="2" type="primary">LOC118346061</name>
</gene>
<sequence length="453" mass="52571">MVKVDSKIKRGTGKKTKGASTSEDHGESSFEDLEIGASDTSTQNCCIYSVPKTLVEVSGKKWFEPRVVSIGHYNCKNDAKHKRLQVKQKHKQEFCSILQSRVKTSMEELMEIIRRPVLEAADARSAHYSQKTKLNSATIDPFLRMLVLDGCFMLELFRVLGKSKKIESDHPLASVAWAIPQFYGDLLLLENQIPFVVLKKLFETSKMPDEDYPLSLLALRFFNKVMRRSDEDLKKMSEKLNDSLHLLDLVRLSFITRDLDQPPEEKKPVPVIYCITKLLKAGIKIKLREAADNFLAVKFKNGVIEMPKITVDYFMHSLVVNCRAFEQLDNKSSKHITVYAYFPDCLVNTSKDVEYLYEQNIIDGYVGKNSEVVQFINKLGKEMDVETDQFYLYNFFEKVNHRYNVKWKVRWTEFKHRYFNTPWSFISLLAALVLLALTILQTYYTIYAYYDPK</sequence>
<evidence type="ECO:0000313" key="1">
    <source>
        <dbReference type="Proteomes" id="UP000235220"/>
    </source>
</evidence>
<name>A0A6P9EFE7_JUGRE</name>
<dbReference type="Pfam" id="PF03140">
    <property type="entry name" value="DUF247"/>
    <property type="match status" value="1"/>
</dbReference>
<dbReference type="Proteomes" id="UP000235220">
    <property type="component" value="Unplaced"/>
</dbReference>
<dbReference type="PANTHER" id="PTHR31170">
    <property type="entry name" value="BNAC04G53230D PROTEIN"/>
    <property type="match status" value="1"/>
</dbReference>
<organism evidence="1 2">
    <name type="scientific">Juglans regia</name>
    <name type="common">English walnut</name>
    <dbReference type="NCBI Taxonomy" id="51240"/>
    <lineage>
        <taxon>Eukaryota</taxon>
        <taxon>Viridiplantae</taxon>
        <taxon>Streptophyta</taxon>
        <taxon>Embryophyta</taxon>
        <taxon>Tracheophyta</taxon>
        <taxon>Spermatophyta</taxon>
        <taxon>Magnoliopsida</taxon>
        <taxon>eudicotyledons</taxon>
        <taxon>Gunneridae</taxon>
        <taxon>Pentapetalae</taxon>
        <taxon>rosids</taxon>
        <taxon>fabids</taxon>
        <taxon>Fagales</taxon>
        <taxon>Juglandaceae</taxon>
        <taxon>Juglans</taxon>
    </lineage>
</organism>
<dbReference type="InterPro" id="IPR004158">
    <property type="entry name" value="DUF247_pln"/>
</dbReference>
<proteinExistence type="predicted"/>
<dbReference type="GeneID" id="118346061"/>
<dbReference type="KEGG" id="jre:118346061"/>